<organism evidence="1 2">
    <name type="scientific">Trametes sanguinea</name>
    <dbReference type="NCBI Taxonomy" id="158606"/>
    <lineage>
        <taxon>Eukaryota</taxon>
        <taxon>Fungi</taxon>
        <taxon>Dikarya</taxon>
        <taxon>Basidiomycota</taxon>
        <taxon>Agaricomycotina</taxon>
        <taxon>Agaricomycetes</taxon>
        <taxon>Polyporales</taxon>
        <taxon>Polyporaceae</taxon>
        <taxon>Trametes</taxon>
    </lineage>
</organism>
<reference evidence="1" key="1">
    <citation type="submission" date="2022-08" db="EMBL/GenBank/DDBJ databases">
        <title>Genome Sequence of Pycnoporus sanguineus.</title>
        <authorList>
            <person name="Buettner E."/>
        </authorList>
    </citation>
    <scope>NUCLEOTIDE SEQUENCE</scope>
    <source>
        <strain evidence="1">CG-C14</strain>
    </source>
</reference>
<keyword evidence="2" id="KW-1185">Reference proteome</keyword>
<evidence type="ECO:0000313" key="2">
    <source>
        <dbReference type="Proteomes" id="UP001144978"/>
    </source>
</evidence>
<comment type="caution">
    <text evidence="1">The sequence shown here is derived from an EMBL/GenBank/DDBJ whole genome shotgun (WGS) entry which is preliminary data.</text>
</comment>
<evidence type="ECO:0000313" key="1">
    <source>
        <dbReference type="EMBL" id="KAJ2968075.1"/>
    </source>
</evidence>
<name>A0ACC1MM49_9APHY</name>
<sequence length="387" mass="43413">MTEPIEIEIPLVWATRASSQHSYLMSIPFEYTPGVRQYNVSALCDLVVRQARAVLQNIYGVTPDSESVTIHELDENLRPPSASLADLKSAYKIITREYLQEKADHPVYHTAFTVAAGSLLPQLSHRVLNHRRRPHKKSEADALASLPLFEQRRRYFKSAPSKAPSSEGRPSEFHVAQQTAKKRLYCGRPYELSTPPSLLDESLCKLRFHCLSETLEPTPEDIRCFQSLRVASTPTYATEPERESQFISQMRKILPAAPLATKITQVKLEVSTGGADPYIEAIHYYRANVQSILDSDDAEKVRAELDKVNFPAILAGPYLAIAGAVHAPEPNIEHICCIQLHMHSTNLAQIKIGQRAIAALRIAASELQRRYPTLHTTRVPRADLTLH</sequence>
<proteinExistence type="predicted"/>
<accession>A0ACC1MM49</accession>
<gene>
    <name evidence="1" type="ORF">NUW54_g13323</name>
</gene>
<dbReference type="Proteomes" id="UP001144978">
    <property type="component" value="Unassembled WGS sequence"/>
</dbReference>
<dbReference type="EMBL" id="JANSHE010006130">
    <property type="protein sequence ID" value="KAJ2968075.1"/>
    <property type="molecule type" value="Genomic_DNA"/>
</dbReference>
<protein>
    <submittedName>
        <fullName evidence="1">Uncharacterized protein</fullName>
    </submittedName>
</protein>